<accession>A0A3M7AYH6</accession>
<dbReference type="InterPro" id="IPR001357">
    <property type="entry name" value="BRCT_dom"/>
</dbReference>
<dbReference type="InterPro" id="IPR059215">
    <property type="entry name" value="BRCT2_TopBP1-like"/>
</dbReference>
<feature type="compositionally biased region" description="Polar residues" evidence="2">
    <location>
        <begin position="688"/>
        <end position="702"/>
    </location>
</feature>
<dbReference type="SUPFAM" id="SSF52113">
    <property type="entry name" value="BRCT domain"/>
    <property type="match status" value="2"/>
</dbReference>
<feature type="domain" description="BRCT" evidence="3">
    <location>
        <begin position="31"/>
        <end position="119"/>
    </location>
</feature>
<feature type="region of interest" description="Disordered" evidence="2">
    <location>
        <begin position="873"/>
        <end position="905"/>
    </location>
</feature>
<dbReference type="Gene3D" id="3.40.50.10190">
    <property type="entry name" value="BRCT domain"/>
    <property type="match status" value="2"/>
</dbReference>
<feature type="region of interest" description="Disordered" evidence="2">
    <location>
        <begin position="1"/>
        <end position="33"/>
    </location>
</feature>
<feature type="region of interest" description="Disordered" evidence="2">
    <location>
        <begin position="347"/>
        <end position="469"/>
    </location>
</feature>
<dbReference type="Gene3D" id="3.40.970.10">
    <property type="entry name" value="Ribonuclease H1, N-terminal domain"/>
    <property type="match status" value="2"/>
</dbReference>
<dbReference type="SMART" id="SM00292">
    <property type="entry name" value="BRCT"/>
    <property type="match status" value="2"/>
</dbReference>
<organism evidence="4 5">
    <name type="scientific">Hortaea werneckii</name>
    <name type="common">Black yeast</name>
    <name type="synonym">Cladosporium werneckii</name>
    <dbReference type="NCBI Taxonomy" id="91943"/>
    <lineage>
        <taxon>Eukaryota</taxon>
        <taxon>Fungi</taxon>
        <taxon>Dikarya</taxon>
        <taxon>Ascomycota</taxon>
        <taxon>Pezizomycotina</taxon>
        <taxon>Dothideomycetes</taxon>
        <taxon>Dothideomycetidae</taxon>
        <taxon>Mycosphaerellales</taxon>
        <taxon>Teratosphaeriaceae</taxon>
        <taxon>Hortaea</taxon>
    </lineage>
</organism>
<dbReference type="PANTHER" id="PTHR13561">
    <property type="entry name" value="DNA REPLICATION REGULATOR DPB11-RELATED"/>
    <property type="match status" value="1"/>
</dbReference>
<feature type="compositionally biased region" description="Polar residues" evidence="2">
    <location>
        <begin position="1"/>
        <end position="20"/>
    </location>
</feature>
<feature type="region of interest" description="Disordered" evidence="2">
    <location>
        <begin position="742"/>
        <end position="767"/>
    </location>
</feature>
<feature type="region of interest" description="Disordered" evidence="2">
    <location>
        <begin position="665"/>
        <end position="708"/>
    </location>
</feature>
<proteinExistence type="predicted"/>
<dbReference type="PANTHER" id="PTHR13561:SF20">
    <property type="entry name" value="DNA TOPOISOMERASE 2-BINDING PROTEIN 1"/>
    <property type="match status" value="1"/>
</dbReference>
<dbReference type="SUPFAM" id="SSF55658">
    <property type="entry name" value="L9 N-domain-like"/>
    <property type="match status" value="1"/>
</dbReference>
<dbReference type="OrthoDB" id="251770at2759"/>
<dbReference type="Proteomes" id="UP000270230">
    <property type="component" value="Unassembled WGS sequence"/>
</dbReference>
<evidence type="ECO:0000313" key="5">
    <source>
        <dbReference type="Proteomes" id="UP000270230"/>
    </source>
</evidence>
<dbReference type="VEuPathDB" id="FungiDB:BTJ68_04935"/>
<evidence type="ECO:0000256" key="2">
    <source>
        <dbReference type="SAM" id="MobiDB-lite"/>
    </source>
</evidence>
<gene>
    <name evidence="4" type="ORF">D0865_14700</name>
</gene>
<keyword evidence="1" id="KW-0677">Repeat</keyword>
<dbReference type="InterPro" id="IPR037056">
    <property type="entry name" value="RNase_H1_N_sf"/>
</dbReference>
<comment type="caution">
    <text evidence="4">The sequence shown here is derived from an EMBL/GenBank/DDBJ whole genome shotgun (WGS) entry which is preliminary data.</text>
</comment>
<feature type="domain" description="BRCT" evidence="3">
    <location>
        <begin position="161"/>
        <end position="251"/>
    </location>
</feature>
<evidence type="ECO:0000259" key="3">
    <source>
        <dbReference type="PROSITE" id="PS50172"/>
    </source>
</evidence>
<dbReference type="AlphaFoldDB" id="A0A3M7AYH6"/>
<dbReference type="CDD" id="cd17731">
    <property type="entry name" value="BRCT_TopBP1_rpt2_like"/>
    <property type="match status" value="1"/>
</dbReference>
<dbReference type="InterPro" id="IPR011320">
    <property type="entry name" value="RNase_H1_N"/>
</dbReference>
<name>A0A3M7AYH6_HORWE</name>
<feature type="compositionally biased region" description="Basic and acidic residues" evidence="2">
    <location>
        <begin position="895"/>
        <end position="905"/>
    </location>
</feature>
<dbReference type="EMBL" id="QWIN01002181">
    <property type="protein sequence ID" value="RMY32551.1"/>
    <property type="molecule type" value="Genomic_DNA"/>
</dbReference>
<dbReference type="Pfam" id="PF01693">
    <property type="entry name" value="Cauli_VI"/>
    <property type="match status" value="1"/>
</dbReference>
<dbReference type="PROSITE" id="PS50172">
    <property type="entry name" value="BRCT"/>
    <property type="match status" value="2"/>
</dbReference>
<dbReference type="Pfam" id="PF12738">
    <property type="entry name" value="PTCB-BRCT"/>
    <property type="match status" value="2"/>
</dbReference>
<feature type="region of interest" description="Disordered" evidence="2">
    <location>
        <begin position="278"/>
        <end position="315"/>
    </location>
</feature>
<reference evidence="4 5" key="1">
    <citation type="journal article" date="2018" name="BMC Genomics">
        <title>Genomic evidence for intraspecific hybridization in a clonal and extremely halotolerant yeast.</title>
        <authorList>
            <person name="Gostincar C."/>
            <person name="Stajich J.E."/>
            <person name="Zupancic J."/>
            <person name="Zalar P."/>
            <person name="Gunde-Cimerman N."/>
        </authorList>
    </citation>
    <scope>NUCLEOTIDE SEQUENCE [LARGE SCALE GENOMIC DNA]</scope>
    <source>
        <strain evidence="4 5">EXF-151</strain>
    </source>
</reference>
<feature type="compositionally biased region" description="Polar residues" evidence="2">
    <location>
        <begin position="750"/>
        <end position="760"/>
    </location>
</feature>
<sequence>MAGAENQGQQKIHTAQTGSDTGKEQTAIPERAPSIFEGLRVHVDWPEGERKTRAIQDVLEHGGDIHKEPDTDTTHLVTAGASSKMRLYAKKYGIRMVVIDWLEASLASWKIAPVSLYDVDKIGDPQQISNVDSTQASPLAQESVRAWLQQESQSQASTPGRVCNIFRGLQIAMTSGGHEERGAVCSLIQQYGGVYDKNFAEGTTHLIAFSRKGRRWQEALERQPDVKIVSEQWLRDCIESGERRDEGLYIPLSEDTGSGVDGFDDLQLLKSSQNSMFAPASNQQHAKRLADETPSARPQKRRKIEDPSPLLRHSGPLRLERHGFLRSAFQYPDLSLETAHYEHNRTIKDSQETFDDGDSISTQTTRMSLPHESTPKPNHVATESDAKRPPPQSSDMQRAQVTGHDGSLARLPLPDNTNETAPPAHELDRESEPRKACDDKPSHPAPSTIPCSTAHLPTPPRSSQSPNLRWSLDGISIPNARKIYAVRRGHKPGFYWSYEEANQQTLDSERILSILSKLRRNSKPGQLNRNVQGRFIHEMDKRKRSDVDDDHEEDIKPRKMPYVSTSWKPRSASQLTREERARLRKEGRCFACRKTGHRADSNSCETNRVGTLDSYVTSNRNRNGGEENRLETSVDDCEAAVNLLEQHSMHRSAQILREAYSQIPSQHLDTREHRRPSQVTGLSRLYTVDTNGYDQVPKTSARSPVRYDRLNGDSALGEELDSSAQIRTPAVIDHYPDTAPESITTEHTRTGQNHNANHSPQHLPPDRVPGLIHEREDTPELESFMGTRPPLKLSPSDIPPGTKKLYAVRHGHKPGIYFQWDEAQAQLEGYFNNRFQSFKQLDDALHYYNHTPAACTYQNGSCCQPDLRAAEQARDEWRRRSRPKTAEDAADLDEDMIKKVGSERA</sequence>
<protein>
    <recommendedName>
        <fullName evidence="3">BRCT domain-containing protein</fullName>
    </recommendedName>
</protein>
<evidence type="ECO:0000313" key="4">
    <source>
        <dbReference type="EMBL" id="RMY32551.1"/>
    </source>
</evidence>
<evidence type="ECO:0000256" key="1">
    <source>
        <dbReference type="ARBA" id="ARBA00022737"/>
    </source>
</evidence>
<dbReference type="InterPro" id="IPR009027">
    <property type="entry name" value="Ribosomal_bL9/RNase_H1_N"/>
</dbReference>
<dbReference type="GO" id="GO:0033314">
    <property type="term" value="P:mitotic DNA replication checkpoint signaling"/>
    <property type="evidence" value="ECO:0007669"/>
    <property type="project" value="TreeGrafter"/>
</dbReference>
<dbReference type="GO" id="GO:0006270">
    <property type="term" value="P:DNA replication initiation"/>
    <property type="evidence" value="ECO:0007669"/>
    <property type="project" value="TreeGrafter"/>
</dbReference>
<dbReference type="InterPro" id="IPR036420">
    <property type="entry name" value="BRCT_dom_sf"/>
</dbReference>
<feature type="compositionally biased region" description="Basic and acidic residues" evidence="2">
    <location>
        <begin position="425"/>
        <end position="442"/>
    </location>
</feature>
<dbReference type="GO" id="GO:0007095">
    <property type="term" value="P:mitotic G2 DNA damage checkpoint signaling"/>
    <property type="evidence" value="ECO:0007669"/>
    <property type="project" value="TreeGrafter"/>
</dbReference>